<dbReference type="InterPro" id="IPR016181">
    <property type="entry name" value="Acyl_CoA_acyltransferase"/>
</dbReference>
<organism evidence="2 3">
    <name type="scientific">Microbacterium awajiense</name>
    <dbReference type="NCBI Taxonomy" id="415214"/>
    <lineage>
        <taxon>Bacteria</taxon>
        <taxon>Bacillati</taxon>
        <taxon>Actinomycetota</taxon>
        <taxon>Actinomycetes</taxon>
        <taxon>Micrococcales</taxon>
        <taxon>Microbacteriaceae</taxon>
        <taxon>Microbacterium</taxon>
    </lineage>
</organism>
<reference evidence="3" key="1">
    <citation type="journal article" date="2019" name="Int. J. Syst. Evol. Microbiol.">
        <title>The Global Catalogue of Microorganisms (GCM) 10K type strain sequencing project: providing services to taxonomists for standard genome sequencing and annotation.</title>
        <authorList>
            <consortium name="The Broad Institute Genomics Platform"/>
            <consortium name="The Broad Institute Genome Sequencing Center for Infectious Disease"/>
            <person name="Wu L."/>
            <person name="Ma J."/>
        </authorList>
    </citation>
    <scope>NUCLEOTIDE SEQUENCE [LARGE SCALE GENOMIC DNA]</scope>
    <source>
        <strain evidence="3">JCM 16544</strain>
    </source>
</reference>
<dbReference type="InterPro" id="IPR051531">
    <property type="entry name" value="N-acetyltransferase"/>
</dbReference>
<proteinExistence type="predicted"/>
<feature type="domain" description="N-acetyltransferase" evidence="1">
    <location>
        <begin position="27"/>
        <end position="174"/>
    </location>
</feature>
<dbReference type="InterPro" id="IPR000182">
    <property type="entry name" value="GNAT_dom"/>
</dbReference>
<protein>
    <submittedName>
        <fullName evidence="2">GNAT family N-acetyltransferase</fullName>
    </submittedName>
</protein>
<comment type="caution">
    <text evidence="2">The sequence shown here is derived from an EMBL/GenBank/DDBJ whole genome shotgun (WGS) entry which is preliminary data.</text>
</comment>
<dbReference type="PROSITE" id="PS51186">
    <property type="entry name" value="GNAT"/>
    <property type="match status" value="1"/>
</dbReference>
<dbReference type="RefSeq" id="WP_344738062.1">
    <property type="nucleotide sequence ID" value="NZ_BAAAYU010000005.1"/>
</dbReference>
<evidence type="ECO:0000313" key="2">
    <source>
        <dbReference type="EMBL" id="GAA3636550.1"/>
    </source>
</evidence>
<dbReference type="Gene3D" id="3.40.630.30">
    <property type="match status" value="1"/>
</dbReference>
<evidence type="ECO:0000313" key="3">
    <source>
        <dbReference type="Proteomes" id="UP001501697"/>
    </source>
</evidence>
<evidence type="ECO:0000259" key="1">
    <source>
        <dbReference type="PROSITE" id="PS51186"/>
    </source>
</evidence>
<accession>A0ABP7ANP2</accession>
<gene>
    <name evidence="2" type="ORF">GCM10022200_19870</name>
</gene>
<keyword evidence="3" id="KW-1185">Reference proteome</keyword>
<sequence>MTDDDAVAETERLVLRRWRVADAAVQRTLWAERDPRTPAHRRLSSDGHPTLEELEDRIRHESPGATVALLAAVRRTDGAVVGYAGLIRNDHGEPDEPEIAYEFLRAEWGRGLATEACGAVVDWARRTRHRRLWATVREWNTASRRVLDKVGFAETTRVDRDAAHGDTLYYRLDL</sequence>
<dbReference type="Proteomes" id="UP001501697">
    <property type="component" value="Unassembled WGS sequence"/>
</dbReference>
<dbReference type="PANTHER" id="PTHR43792:SF1">
    <property type="entry name" value="N-ACETYLTRANSFERASE DOMAIN-CONTAINING PROTEIN"/>
    <property type="match status" value="1"/>
</dbReference>
<dbReference type="PANTHER" id="PTHR43792">
    <property type="entry name" value="GNAT FAMILY, PUTATIVE (AFU_ORTHOLOGUE AFUA_3G00765)-RELATED-RELATED"/>
    <property type="match status" value="1"/>
</dbReference>
<dbReference type="Pfam" id="PF13302">
    <property type="entry name" value="Acetyltransf_3"/>
    <property type="match status" value="1"/>
</dbReference>
<dbReference type="EMBL" id="BAAAYU010000005">
    <property type="protein sequence ID" value="GAA3636550.1"/>
    <property type="molecule type" value="Genomic_DNA"/>
</dbReference>
<name>A0ABP7ANP2_9MICO</name>
<dbReference type="SUPFAM" id="SSF55729">
    <property type="entry name" value="Acyl-CoA N-acyltransferases (Nat)"/>
    <property type="match status" value="1"/>
</dbReference>